<dbReference type="GO" id="GO:0000175">
    <property type="term" value="F:3'-5'-RNA exonuclease activity"/>
    <property type="evidence" value="ECO:0007669"/>
    <property type="project" value="UniProtKB-UniRule"/>
</dbReference>
<dbReference type="SUPFAM" id="SSF54211">
    <property type="entry name" value="Ribosomal protein S5 domain 2-like"/>
    <property type="match status" value="1"/>
</dbReference>
<protein>
    <recommendedName>
        <fullName evidence="8">Exosome complex component Rrp41</fullName>
        <ecNumber evidence="8">3.1.13.-</ecNumber>
    </recommendedName>
</protein>
<evidence type="ECO:0000256" key="5">
    <source>
        <dbReference type="ARBA" id="ARBA00022835"/>
    </source>
</evidence>
<dbReference type="InterPro" id="IPR001247">
    <property type="entry name" value="ExoRNase_PH_dom1"/>
</dbReference>
<accession>A0A2K5API6</accession>
<dbReference type="EC" id="3.1.13.-" evidence="8"/>
<dbReference type="EMBL" id="LT981265">
    <property type="protein sequence ID" value="SPC33554.1"/>
    <property type="molecule type" value="Genomic_DNA"/>
</dbReference>
<dbReference type="Gene3D" id="3.30.230.70">
    <property type="entry name" value="GHMP Kinase, N-terminal domain"/>
    <property type="match status" value="1"/>
</dbReference>
<keyword evidence="4 8" id="KW-0378">Hydrolase</keyword>
<evidence type="ECO:0000259" key="10">
    <source>
        <dbReference type="Pfam" id="PF03725"/>
    </source>
</evidence>
<evidence type="ECO:0000259" key="9">
    <source>
        <dbReference type="Pfam" id="PF01138"/>
    </source>
</evidence>
<dbReference type="InterPro" id="IPR036345">
    <property type="entry name" value="ExoRNase_PH_dom2_sf"/>
</dbReference>
<evidence type="ECO:0000256" key="7">
    <source>
        <dbReference type="ARBA" id="ARBA00062149"/>
    </source>
</evidence>
<dbReference type="PANTHER" id="PTHR11953">
    <property type="entry name" value="EXOSOME COMPLEX COMPONENT"/>
    <property type="match status" value="1"/>
</dbReference>
<feature type="domain" description="Exoribonuclease phosphorolytic" evidence="9">
    <location>
        <begin position="19"/>
        <end position="147"/>
    </location>
</feature>
<evidence type="ECO:0000313" key="12">
    <source>
        <dbReference type="Proteomes" id="UP000236248"/>
    </source>
</evidence>
<reference evidence="12" key="1">
    <citation type="submission" date="2018-01" db="EMBL/GenBank/DDBJ databases">
        <authorList>
            <person name="Kerou L M."/>
        </authorList>
    </citation>
    <scope>NUCLEOTIDE SEQUENCE [LARGE SCALE GENOMIC DNA]</scope>
    <source>
        <strain evidence="12">SCU2</strain>
    </source>
</reference>
<keyword evidence="2 8" id="KW-0963">Cytoplasm</keyword>
<dbReference type="Proteomes" id="UP000236248">
    <property type="component" value="Chromosome NCAV"/>
</dbReference>
<evidence type="ECO:0000256" key="6">
    <source>
        <dbReference type="ARBA" id="ARBA00022839"/>
    </source>
</evidence>
<dbReference type="GO" id="GO:0016075">
    <property type="term" value="P:rRNA catabolic process"/>
    <property type="evidence" value="ECO:0007669"/>
    <property type="project" value="TreeGrafter"/>
</dbReference>
<feature type="domain" description="Exoribonuclease phosphorolytic" evidence="10">
    <location>
        <begin position="151"/>
        <end position="215"/>
    </location>
</feature>
<dbReference type="Pfam" id="PF03725">
    <property type="entry name" value="RNase_PH_C"/>
    <property type="match status" value="1"/>
</dbReference>
<dbReference type="InterPro" id="IPR011807">
    <property type="entry name" value="Rrp41"/>
</dbReference>
<dbReference type="KEGG" id="ncv:NCAV_0360"/>
<dbReference type="InterPro" id="IPR027408">
    <property type="entry name" value="PNPase/RNase_PH_dom_sf"/>
</dbReference>
<dbReference type="AlphaFoldDB" id="A0A2K5API6"/>
<evidence type="ECO:0000256" key="4">
    <source>
        <dbReference type="ARBA" id="ARBA00022801"/>
    </source>
</evidence>
<gene>
    <name evidence="11" type="primary">rrp</name>
    <name evidence="8" type="synonym">rrp41</name>
    <name evidence="11" type="ORF">NCAV_0360</name>
</gene>
<dbReference type="InterPro" id="IPR050080">
    <property type="entry name" value="RNase_PH"/>
</dbReference>
<dbReference type="GO" id="GO:0000177">
    <property type="term" value="C:cytoplasmic exosome (RNase complex)"/>
    <property type="evidence" value="ECO:0007669"/>
    <property type="project" value="TreeGrafter"/>
</dbReference>
<dbReference type="PANTHER" id="PTHR11953:SF0">
    <property type="entry name" value="EXOSOME COMPLEX COMPONENT RRP41"/>
    <property type="match status" value="1"/>
</dbReference>
<dbReference type="InterPro" id="IPR015847">
    <property type="entry name" value="ExoRNase_PH_dom2"/>
</dbReference>
<dbReference type="GO" id="GO:0000956">
    <property type="term" value="P:nuclear-transcribed mRNA catabolic process"/>
    <property type="evidence" value="ECO:0007669"/>
    <property type="project" value="UniProtKB-ARBA"/>
</dbReference>
<dbReference type="GO" id="GO:0010467">
    <property type="term" value="P:gene expression"/>
    <property type="evidence" value="ECO:0007669"/>
    <property type="project" value="UniProtKB-ARBA"/>
</dbReference>
<dbReference type="GeneID" id="41594458"/>
<dbReference type="GO" id="GO:0003723">
    <property type="term" value="F:RNA binding"/>
    <property type="evidence" value="ECO:0007669"/>
    <property type="project" value="TreeGrafter"/>
</dbReference>
<dbReference type="RefSeq" id="WP_103287608.1">
    <property type="nucleotide sequence ID" value="NZ_LT981265.1"/>
</dbReference>
<evidence type="ECO:0000256" key="8">
    <source>
        <dbReference type="HAMAP-Rule" id="MF_00591"/>
    </source>
</evidence>
<dbReference type="SUPFAM" id="SSF55666">
    <property type="entry name" value="Ribonuclease PH domain 2-like"/>
    <property type="match status" value="1"/>
</dbReference>
<comment type="similarity">
    <text evidence="8">Belongs to the RNase PH family. Rrp41 subfamily.</text>
</comment>
<keyword evidence="6 8" id="KW-0269">Exonuclease</keyword>
<evidence type="ECO:0000256" key="1">
    <source>
        <dbReference type="ARBA" id="ARBA00004496"/>
    </source>
</evidence>
<comment type="function">
    <text evidence="8">Catalytic component of the exosome, which is a complex involved in RNA degradation. Has 3'-&gt;5' exoribonuclease activity. Can also synthesize heteropolymeric RNA-tails.</text>
</comment>
<dbReference type="InterPro" id="IPR020568">
    <property type="entry name" value="Ribosomal_Su5_D2-typ_SF"/>
</dbReference>
<dbReference type="FunFam" id="3.30.230.70:FF:000004">
    <property type="entry name" value="Exosome complex component Rrp41"/>
    <property type="match status" value="1"/>
</dbReference>
<evidence type="ECO:0000256" key="3">
    <source>
        <dbReference type="ARBA" id="ARBA00022722"/>
    </source>
</evidence>
<proteinExistence type="inferred from homology"/>
<dbReference type="CDD" id="cd11366">
    <property type="entry name" value="RNase_PH_archRRP41"/>
    <property type="match status" value="1"/>
</dbReference>
<keyword evidence="5 8" id="KW-0271">Exosome</keyword>
<dbReference type="NCBIfam" id="TIGR02065">
    <property type="entry name" value="ECX1"/>
    <property type="match status" value="1"/>
</dbReference>
<dbReference type="HAMAP" id="MF_00591">
    <property type="entry name" value="Exosome_Rrp41"/>
    <property type="match status" value="1"/>
</dbReference>
<keyword evidence="3 8" id="KW-0540">Nuclease</keyword>
<name>A0A2K5API6_9ARCH</name>
<organism evidence="11 12">
    <name type="scientific">Candidatus Nitrosocaldus cavascurensis</name>
    <dbReference type="NCBI Taxonomy" id="2058097"/>
    <lineage>
        <taxon>Archaea</taxon>
        <taxon>Nitrososphaerota</taxon>
        <taxon>Nitrososphaeria</taxon>
        <taxon>Candidatus Nitrosocaldales</taxon>
        <taxon>Candidatus Nitrosocaldaceae</taxon>
        <taxon>Candidatus Nitrosocaldus</taxon>
    </lineage>
</organism>
<evidence type="ECO:0000256" key="2">
    <source>
        <dbReference type="ARBA" id="ARBA00022490"/>
    </source>
</evidence>
<evidence type="ECO:0000313" key="11">
    <source>
        <dbReference type="EMBL" id="SPC33554.1"/>
    </source>
</evidence>
<keyword evidence="12" id="KW-1185">Reference proteome</keyword>
<comment type="subunit">
    <text evidence="7 8">Component of the archaeal exosome complex. Forms a hexameric ring-like arrangement composed of 3 Rrp41-Rrp42 heterodimers. The hexameric ring associates with a trimer of Rrp4 and/or Csl4 subunits.</text>
</comment>
<dbReference type="Pfam" id="PF01138">
    <property type="entry name" value="RNase_PH"/>
    <property type="match status" value="1"/>
</dbReference>
<sequence>MSKLMSEEGIRIDGRRWNELRPVKIEVGVLKNADGSSYIEFGKNKIVVAVYGPKEVHPKHMALPDRSVLRCRYHMLPFSVEERKNPAPSRREIEISKITREALEPALILEDYPRTVIDVFIEVLQSDGGSRCAGITAASVALADAGINMRDLVAACAAGKVGGRIVLDINDEEDKMGEADMPVAYLPNLKQISLLQLDGKLTADEYRECLNLAISGCMQVYNMQREALMKKYFSTADNGGGEDDEEEGE</sequence>
<comment type="subcellular location">
    <subcellularLocation>
        <location evidence="1 8">Cytoplasm</location>
    </subcellularLocation>
</comment>